<accession>A0A0S3SG44</accession>
<proteinExistence type="predicted"/>
<evidence type="ECO:0000313" key="2">
    <source>
        <dbReference type="Proteomes" id="UP000291084"/>
    </source>
</evidence>
<name>A0A0S3SG44_PHAAN</name>
<reference evidence="1 2" key="1">
    <citation type="journal article" date="2015" name="Sci. Rep.">
        <title>The power of single molecule real-time sequencing technology in the de novo assembly of a eukaryotic genome.</title>
        <authorList>
            <person name="Sakai H."/>
            <person name="Naito K."/>
            <person name="Ogiso-Tanaka E."/>
            <person name="Takahashi Y."/>
            <person name="Iseki K."/>
            <person name="Muto C."/>
            <person name="Satou K."/>
            <person name="Teruya K."/>
            <person name="Shiroma A."/>
            <person name="Shimoji M."/>
            <person name="Hirano T."/>
            <person name="Itoh T."/>
            <person name="Kaga A."/>
            <person name="Tomooka N."/>
        </authorList>
    </citation>
    <scope>NUCLEOTIDE SEQUENCE [LARGE SCALE GENOMIC DNA]</scope>
    <source>
        <strain evidence="2">cv. Shumari</strain>
    </source>
</reference>
<evidence type="ECO:0000313" key="1">
    <source>
        <dbReference type="EMBL" id="BAT91767.1"/>
    </source>
</evidence>
<dbReference type="EMBL" id="AP015040">
    <property type="protein sequence ID" value="BAT91767.1"/>
    <property type="molecule type" value="Genomic_DNA"/>
</dbReference>
<feature type="non-terminal residue" evidence="1">
    <location>
        <position position="1"/>
    </location>
</feature>
<sequence length="85" mass="9645">LKILNCFYSSTVNQLTVSVSQFFFPITISLKISFFFSFLHHSFRLLPLKVSEGSLLTCCSPSSRYFPFVKGSLVTCCTLPLSKFF</sequence>
<dbReference type="AlphaFoldDB" id="A0A0S3SG44"/>
<organism evidence="1 2">
    <name type="scientific">Vigna angularis var. angularis</name>
    <dbReference type="NCBI Taxonomy" id="157739"/>
    <lineage>
        <taxon>Eukaryota</taxon>
        <taxon>Viridiplantae</taxon>
        <taxon>Streptophyta</taxon>
        <taxon>Embryophyta</taxon>
        <taxon>Tracheophyta</taxon>
        <taxon>Spermatophyta</taxon>
        <taxon>Magnoliopsida</taxon>
        <taxon>eudicotyledons</taxon>
        <taxon>Gunneridae</taxon>
        <taxon>Pentapetalae</taxon>
        <taxon>rosids</taxon>
        <taxon>fabids</taxon>
        <taxon>Fabales</taxon>
        <taxon>Fabaceae</taxon>
        <taxon>Papilionoideae</taxon>
        <taxon>50 kb inversion clade</taxon>
        <taxon>NPAAA clade</taxon>
        <taxon>indigoferoid/millettioid clade</taxon>
        <taxon>Phaseoleae</taxon>
        <taxon>Vigna</taxon>
    </lineage>
</organism>
<keyword evidence="2" id="KW-1185">Reference proteome</keyword>
<gene>
    <name evidence="1" type="primary">Vigan.07G039200</name>
    <name evidence="1" type="ORF">VIGAN_07039200</name>
</gene>
<protein>
    <submittedName>
        <fullName evidence="1">Uncharacterized protein</fullName>
    </submittedName>
</protein>
<dbReference type="Proteomes" id="UP000291084">
    <property type="component" value="Chromosome 7"/>
</dbReference>